<keyword evidence="2" id="KW-0106">Calcium</keyword>
<feature type="signal peptide" evidence="3">
    <location>
        <begin position="1"/>
        <end position="24"/>
    </location>
</feature>
<protein>
    <submittedName>
        <fullName evidence="5">Tfp pilus assembly protein tip-associated adhesin PilY1-like</fullName>
    </submittedName>
</protein>
<reference evidence="5 6" key="1">
    <citation type="journal article" date="2010" name="J. Bacteriol.">
        <title>Complete genome sequence of the thermophilic, obligately chemolithoautotrophic hydrogen-oxidizing bacterium Hydrogenobacter thermophilus TK-6.</title>
        <authorList>
            <person name="Arai H."/>
            <person name="Kanbe H."/>
            <person name="Ishii M."/>
            <person name="Igarashi Y."/>
        </authorList>
    </citation>
    <scope>NUCLEOTIDE SEQUENCE [LARGE SCALE GENOMIC DNA]</scope>
    <source>
        <strain evidence="6">DSM 6534 / IAM 12695 / TK-6</strain>
    </source>
</reference>
<dbReference type="AlphaFoldDB" id="D3DJ93"/>
<dbReference type="InterPro" id="IPR008707">
    <property type="entry name" value="B-propeller_PilY1"/>
</dbReference>
<keyword evidence="3" id="KW-0732">Signal</keyword>
<dbReference type="Gene3D" id="3.40.50.410">
    <property type="entry name" value="von Willebrand factor, type A domain"/>
    <property type="match status" value="1"/>
</dbReference>
<evidence type="ECO:0000259" key="4">
    <source>
        <dbReference type="Pfam" id="PF05567"/>
    </source>
</evidence>
<evidence type="ECO:0000313" key="6">
    <source>
        <dbReference type="Proteomes" id="UP000002574"/>
    </source>
</evidence>
<dbReference type="OrthoDB" id="7156875at2"/>
<keyword evidence="6" id="KW-1185">Reference proteome</keyword>
<organism evidence="5 6">
    <name type="scientific">Hydrogenobacter thermophilus (strain DSM 6534 / IAM 12695 / TK-6)</name>
    <dbReference type="NCBI Taxonomy" id="608538"/>
    <lineage>
        <taxon>Bacteria</taxon>
        <taxon>Pseudomonadati</taxon>
        <taxon>Aquificota</taxon>
        <taxon>Aquificia</taxon>
        <taxon>Aquificales</taxon>
        <taxon>Aquificaceae</taxon>
        <taxon>Hydrogenobacter</taxon>
    </lineage>
</organism>
<dbReference type="STRING" id="608538.HTH_1445"/>
<evidence type="ECO:0000256" key="2">
    <source>
        <dbReference type="ARBA" id="ARBA00022837"/>
    </source>
</evidence>
<dbReference type="KEGG" id="hte:Hydth_1433"/>
<keyword evidence="1" id="KW-0479">Metal-binding</keyword>
<feature type="chain" id="PRO_5003043060" evidence="3">
    <location>
        <begin position="25"/>
        <end position="1257"/>
    </location>
</feature>
<proteinExistence type="predicted"/>
<evidence type="ECO:0000256" key="3">
    <source>
        <dbReference type="SAM" id="SignalP"/>
    </source>
</evidence>
<dbReference type="GO" id="GO:0046872">
    <property type="term" value="F:metal ion binding"/>
    <property type="evidence" value="ECO:0007669"/>
    <property type="project" value="UniProtKB-KW"/>
</dbReference>
<feature type="domain" description="PilY1 beta-propeller" evidence="4">
    <location>
        <begin position="719"/>
        <end position="1088"/>
    </location>
</feature>
<dbReference type="PATRIC" id="fig|608538.5.peg.1465"/>
<dbReference type="EMBL" id="AP011112">
    <property type="protein sequence ID" value="BAI69895.1"/>
    <property type="molecule type" value="Genomic_DNA"/>
</dbReference>
<name>D3DJ93_HYDTT</name>
<dbReference type="Proteomes" id="UP000002574">
    <property type="component" value="Chromosome"/>
</dbReference>
<evidence type="ECO:0000256" key="1">
    <source>
        <dbReference type="ARBA" id="ARBA00022723"/>
    </source>
</evidence>
<accession>D3DJ93</accession>
<dbReference type="KEGG" id="hth:HTH_1445"/>
<dbReference type="eggNOG" id="COG3419">
    <property type="taxonomic scope" value="Bacteria"/>
</dbReference>
<dbReference type="RefSeq" id="WP_012964075.1">
    <property type="nucleotide sequence ID" value="NC_013799.1"/>
</dbReference>
<dbReference type="InterPro" id="IPR036465">
    <property type="entry name" value="vWFA_dom_sf"/>
</dbReference>
<dbReference type="SUPFAM" id="SSF53300">
    <property type="entry name" value="vWA-like"/>
    <property type="match status" value="1"/>
</dbReference>
<evidence type="ECO:0000313" key="5">
    <source>
        <dbReference type="EMBL" id="BAI69895.1"/>
    </source>
</evidence>
<dbReference type="Pfam" id="PF05567">
    <property type="entry name" value="T4P_PilY1"/>
    <property type="match status" value="1"/>
</dbReference>
<gene>
    <name evidence="5" type="ordered locus">HTH_1445</name>
</gene>
<sequence>MRTKGLLTLLLALLVFMKAGDVKAASMSQYCYIPPYVGQAVSPNVMLVIDVSGSMSWCAYNPASDKTGCCYSSSGCGWTYTGTEEGYFDPNKVYRYNGSYWEETTGTPAACPRYRGGINTSRIYSGSCLNFLYMSRMDLVRWALTGGTLASCNTGVNTGNYQIKRCDPEAYGTPGDQTSCDNNGCVLESTSGVMVKVPWARINQALLFQLKTLSLKPRIGVMFFSDEGVRDKASVYIGDFTSSNNYDALNPYKNAITHINVEDPYGGTPTAPALWDVYNYFSQKNPQYGGLAPQSGGGDQWKNPMYQCFDLNGDGQCQGSEFRLVPCAKNFVILLTDGQWNIGGPPGSVNVACTINYGFEQYSADPVVPAYWLHKKGFTNQKTNISSRVEALYGIGLFLGGTGAQSLKNVSMYGSFDINGRNWPDSLTGYPQGTCWMDDCSNYTGSNGKGSGCTPLPTSSPDWDKNGDNVPDTFYSASDANQIKSAILSAILDILRRASSGSTVATLAGRSSVSQVVVQAYFLPSYVRSDGTQVSWLGFLKSFWVDVRQNLREDTNLNKILNLGVDLIFQLFFDTNTNETKASLISNIDTCTVANTVSLSELKPVFDSGCYLANTSPSDRNIYYNKDGTLTSFTTGEASYLSNIWKVCSNDPSILCKNNSDCSGGGTCQPADASCIIRYLRGEDNPSGCNYPYVQRTRTVDVEDFCSALDMSGKKVWKLGDIISSSPAIAGPDPLMNYHFRYNDSTYYQYINSSQYKNRPIIAAISANDGMLHIFRIGYVQQTQEQDNPVKVVNSSTDSGNSLVGKEEFAFIPKSALPYLVWYGNPSYCHVPTVDYRIYILDAKINGNWRTLLVGAMGFGGKAIGVATGQTFSSSIFVLDLTDWLNNNLSGQPTLLWEKQLPDNTLTLSFPAVAKVGESWYVLVGTGPAFIDSNSGESFAKNAYIYVFNLNDGSLLRSIDVPVSGANVAVGDIMPVDVNNDYTDDVAYFGVYGIRSNTGNVYGALYKLNFSDWSISQAFDFGSNPAPVFGAPNYTLDENNNFWVFFGTGKYLSNADKNISYTNYLIGYKDANWNGTGSVSLSSLTDTTGQTTSITNLQYTQMCICDASGCSNRQVVVDASGSMPAEVPVGWYIRLTNEAVYSQPAVFGGVLNALSAVLPTDMCSMEGSSKLYSLFFKSGTPPSRPSILSPYAVQDGQLKQSVSLGRGVPPFGQPFQITAGSGKEFQSFLQVSTGVILKVQQQAALNYEGRFLLWIEK</sequence>